<dbReference type="Gene3D" id="3.40.50.1400">
    <property type="match status" value="2"/>
</dbReference>
<proteinExistence type="predicted"/>
<dbReference type="GO" id="GO:0046872">
    <property type="term" value="F:metal ion binding"/>
    <property type="evidence" value="ECO:0007669"/>
    <property type="project" value="UniProtKB-KW"/>
</dbReference>
<dbReference type="InterPro" id="IPR050963">
    <property type="entry name" value="Sirohydro_Cobaltochel/CbiX"/>
</dbReference>
<evidence type="ECO:0000256" key="1">
    <source>
        <dbReference type="ARBA" id="ARBA00022723"/>
    </source>
</evidence>
<dbReference type="Proteomes" id="UP000320791">
    <property type="component" value="Unassembled WGS sequence"/>
</dbReference>
<keyword evidence="1" id="KW-0479">Metal-binding</keyword>
<dbReference type="RefSeq" id="WP_146323351.1">
    <property type="nucleotide sequence ID" value="NZ_BAABLR010000075.1"/>
</dbReference>
<keyword evidence="4" id="KW-1185">Reference proteome</keyword>
<keyword evidence="2" id="KW-0456">Lyase</keyword>
<evidence type="ECO:0000313" key="3">
    <source>
        <dbReference type="EMBL" id="TWT28896.1"/>
    </source>
</evidence>
<gene>
    <name evidence="3" type="ORF">FRX94_01530</name>
</gene>
<comment type="caution">
    <text evidence="3">The sequence shown here is derived from an EMBL/GenBank/DDBJ whole genome shotgun (WGS) entry which is preliminary data.</text>
</comment>
<protein>
    <submittedName>
        <fullName evidence="3">Sirohydrochlorin chelatase</fullName>
    </submittedName>
</protein>
<dbReference type="InterPro" id="IPR002762">
    <property type="entry name" value="CbiX-like"/>
</dbReference>
<sequence>MVALIVLAHGSRHHAAPRGVDKLTAAAGALLGVEARTGYLDLNEPLLADVAFELAEAGHERAIVVPLLFTRAFHAKVDAPAAVAEAAALSGMHLELTSGLGTSSDIAAILAQRVIADAPPAAEVALYSVGTSQARPNSSVAALAEQVAELTGRRVHTTAATCGKSVQDVAVDCADLHVLPLFVTEGLLLDKVTKAMHQIAADTDTRLTVSAPLETALADIVAARYRTSVYVAA</sequence>
<dbReference type="EMBL" id="VOHM01000002">
    <property type="protein sequence ID" value="TWT28896.1"/>
    <property type="molecule type" value="Genomic_DNA"/>
</dbReference>
<name>A0A5C5URT5_9CORY</name>
<evidence type="ECO:0000313" key="4">
    <source>
        <dbReference type="Proteomes" id="UP000320791"/>
    </source>
</evidence>
<dbReference type="SUPFAM" id="SSF53800">
    <property type="entry name" value="Chelatase"/>
    <property type="match status" value="1"/>
</dbReference>
<accession>A0A5C5URT5</accession>
<evidence type="ECO:0000256" key="2">
    <source>
        <dbReference type="ARBA" id="ARBA00023239"/>
    </source>
</evidence>
<dbReference type="OrthoDB" id="482456at2"/>
<dbReference type="CDD" id="cd03416">
    <property type="entry name" value="CbiX_SirB_N"/>
    <property type="match status" value="1"/>
</dbReference>
<dbReference type="PANTHER" id="PTHR33542:SF5">
    <property type="entry name" value="FERROCHELATASE CHE1"/>
    <property type="match status" value="1"/>
</dbReference>
<organism evidence="3 4">
    <name type="scientific">Corynebacterium canis</name>
    <dbReference type="NCBI Taxonomy" id="679663"/>
    <lineage>
        <taxon>Bacteria</taxon>
        <taxon>Bacillati</taxon>
        <taxon>Actinomycetota</taxon>
        <taxon>Actinomycetes</taxon>
        <taxon>Mycobacteriales</taxon>
        <taxon>Corynebacteriaceae</taxon>
        <taxon>Corynebacterium</taxon>
    </lineage>
</organism>
<dbReference type="PANTHER" id="PTHR33542">
    <property type="entry name" value="SIROHYDROCHLORIN FERROCHELATASE, CHLOROPLASTIC"/>
    <property type="match status" value="1"/>
</dbReference>
<dbReference type="AlphaFoldDB" id="A0A5C5URT5"/>
<reference evidence="3 4" key="1">
    <citation type="submission" date="2019-08" db="EMBL/GenBank/DDBJ databases">
        <authorList>
            <person name="Lei W."/>
        </authorList>
    </citation>
    <scope>NUCLEOTIDE SEQUENCE [LARGE SCALE GENOMIC DNA]</scope>
    <source>
        <strain evidence="3 4">CCUG 58627</strain>
    </source>
</reference>
<dbReference type="GO" id="GO:0016829">
    <property type="term" value="F:lyase activity"/>
    <property type="evidence" value="ECO:0007669"/>
    <property type="project" value="UniProtKB-KW"/>
</dbReference>
<dbReference type="Pfam" id="PF01903">
    <property type="entry name" value="CbiX"/>
    <property type="match status" value="1"/>
</dbReference>